<keyword evidence="2" id="KW-1185">Reference proteome</keyword>
<organism evidence="1 2">
    <name type="scientific">Seminavis robusta</name>
    <dbReference type="NCBI Taxonomy" id="568900"/>
    <lineage>
        <taxon>Eukaryota</taxon>
        <taxon>Sar</taxon>
        <taxon>Stramenopiles</taxon>
        <taxon>Ochrophyta</taxon>
        <taxon>Bacillariophyta</taxon>
        <taxon>Bacillariophyceae</taxon>
        <taxon>Bacillariophycidae</taxon>
        <taxon>Naviculales</taxon>
        <taxon>Naviculaceae</taxon>
        <taxon>Seminavis</taxon>
    </lineage>
</organism>
<dbReference type="AlphaFoldDB" id="A0A9N8HSU1"/>
<comment type="caution">
    <text evidence="1">The sequence shown here is derived from an EMBL/GenBank/DDBJ whole genome shotgun (WGS) entry which is preliminary data.</text>
</comment>
<dbReference type="Proteomes" id="UP001153069">
    <property type="component" value="Unassembled WGS sequence"/>
</dbReference>
<name>A0A9N8HSU1_9STRA</name>
<evidence type="ECO:0000313" key="2">
    <source>
        <dbReference type="Proteomes" id="UP001153069"/>
    </source>
</evidence>
<protein>
    <submittedName>
        <fullName evidence="1">Uncharacterized protein</fullName>
    </submittedName>
</protein>
<reference evidence="1" key="1">
    <citation type="submission" date="2020-06" db="EMBL/GenBank/DDBJ databases">
        <authorList>
            <consortium name="Plant Systems Biology data submission"/>
        </authorList>
    </citation>
    <scope>NUCLEOTIDE SEQUENCE</scope>
    <source>
        <strain evidence="1">D6</strain>
    </source>
</reference>
<evidence type="ECO:0000313" key="1">
    <source>
        <dbReference type="EMBL" id="CAB9526073.1"/>
    </source>
</evidence>
<gene>
    <name evidence="1" type="ORF">SEMRO_1771_G296661.1</name>
</gene>
<accession>A0A9N8HSU1</accession>
<dbReference type="EMBL" id="CAICTM010001769">
    <property type="protein sequence ID" value="CAB9526073.1"/>
    <property type="molecule type" value="Genomic_DNA"/>
</dbReference>
<proteinExistence type="predicted"/>
<sequence>MDTPLTNENESDTAWQPSQFGQHVQAQHRANDHCLECSSLGELQISSSHDIIDAMILLVSPVFADLLRSRLGNVFTKTTTHLFHTGHIAGDRVLWVPVLALEELGLTFQNLPFVSKGISICQGSSIAGKPLASLVVSQKTLAIFIL</sequence>